<reference evidence="1" key="2">
    <citation type="submission" date="2018-10" db="UniProtKB">
        <authorList>
            <consortium name="EnsemblPlants"/>
        </authorList>
    </citation>
    <scope>IDENTIFICATION</scope>
</reference>
<dbReference type="Gramene" id="TraesCAD_scaffold_053699_01G000200.1">
    <property type="protein sequence ID" value="TraesCAD_scaffold_053699_01G000200.1"/>
    <property type="gene ID" value="TraesCAD_scaffold_053699_01G000200"/>
</dbReference>
<organism evidence="1">
    <name type="scientific">Triticum aestivum</name>
    <name type="common">Wheat</name>
    <dbReference type="NCBI Taxonomy" id="4565"/>
    <lineage>
        <taxon>Eukaryota</taxon>
        <taxon>Viridiplantae</taxon>
        <taxon>Streptophyta</taxon>
        <taxon>Embryophyta</taxon>
        <taxon>Tracheophyta</taxon>
        <taxon>Spermatophyta</taxon>
        <taxon>Magnoliopsida</taxon>
        <taxon>Liliopsida</taxon>
        <taxon>Poales</taxon>
        <taxon>Poaceae</taxon>
        <taxon>BOP clade</taxon>
        <taxon>Pooideae</taxon>
        <taxon>Triticodae</taxon>
        <taxon>Triticeae</taxon>
        <taxon>Triticinae</taxon>
        <taxon>Triticum</taxon>
    </lineage>
</organism>
<dbReference type="EnsemblPlants" id="TraesCS6A02G075900.1">
    <property type="protein sequence ID" value="TraesCS6A02G075900.1.cds1"/>
    <property type="gene ID" value="TraesCS6A02G075900"/>
</dbReference>
<accession>A0A3B6NLM6</accession>
<evidence type="ECO:0000313" key="1">
    <source>
        <dbReference type="EnsemblPlants" id="TraesCS6A02G075900.1.cds1"/>
    </source>
</evidence>
<protein>
    <submittedName>
        <fullName evidence="1">Uncharacterized protein</fullName>
    </submittedName>
</protein>
<dbReference type="Gramene" id="TraesARI6A03G03214860.1">
    <property type="protein sequence ID" value="TraesARI6A03G03214860.1.CDS1"/>
    <property type="gene ID" value="TraesARI6A03G03214860"/>
</dbReference>
<dbReference type="OrthoDB" id="689430at2759"/>
<dbReference type="Gramene" id="TraesLAC6A03G03213610.1">
    <property type="protein sequence ID" value="TraesLAC6A03G03213610.1.CDS1"/>
    <property type="gene ID" value="TraesLAC6A03G03213610"/>
</dbReference>
<dbReference type="OMA" id="WIWANSI"/>
<keyword evidence="2" id="KW-1185">Reference proteome</keyword>
<sequence length="128" mass="14406">MFFTCSVARVVWRSIGVAIGTDKCPDNYWQFFAWCYSFLPGGDKFYMVGLAATCWAIWLVRNKATFEKKQIKSPFEIMFSMCPFPLYWTGLQKGDDAAKLRSGAEMIRTSTMQLMRLCGAAAQPIGGA</sequence>
<dbReference type="Gramene" id="TraesNOR6A03G03290650.1">
    <property type="protein sequence ID" value="TraesNOR6A03G03290650.1.CDS1"/>
    <property type="gene ID" value="TraesNOR6A03G03290650"/>
</dbReference>
<dbReference type="Proteomes" id="UP000019116">
    <property type="component" value="Chromosome 6A"/>
</dbReference>
<dbReference type="Gramene" id="TraesROB_scaffold_033929_01G000200.1">
    <property type="protein sequence ID" value="TraesROB_scaffold_033929_01G000200.1"/>
    <property type="gene ID" value="TraesROB_scaffold_033929_01G000200"/>
</dbReference>
<dbReference type="Gramene" id="TraesSTA6A03G03249600.1">
    <property type="protein sequence ID" value="TraesSTA6A03G03249600.1.CDS1"/>
    <property type="gene ID" value="TraesSTA6A03G03249600"/>
</dbReference>
<dbReference type="Gramene" id="TraesJAG6A03G03255340.1">
    <property type="protein sequence ID" value="TraesJAG6A03G03255340.1.CDS1"/>
    <property type="gene ID" value="TraesJAG6A03G03255340"/>
</dbReference>
<reference evidence="1" key="1">
    <citation type="submission" date="2018-08" db="EMBL/GenBank/DDBJ databases">
        <authorList>
            <person name="Rossello M."/>
        </authorList>
    </citation>
    <scope>NUCLEOTIDE SEQUENCE [LARGE SCALE GENOMIC DNA]</scope>
    <source>
        <strain evidence="1">cv. Chinese Spring</strain>
    </source>
</reference>
<dbReference type="Gramene" id="TraesCS6A02G075900.1">
    <property type="protein sequence ID" value="TraesCS6A02G075900.1.cds1"/>
    <property type="gene ID" value="TraesCS6A02G075900"/>
</dbReference>
<dbReference type="Gramene" id="TraesLDM6A03G03263180.1">
    <property type="protein sequence ID" value="TraesLDM6A03G03263180.1.CDS1"/>
    <property type="gene ID" value="TraesLDM6A03G03263180"/>
</dbReference>
<dbReference type="Gramene" id="TraesCS6A03G0173300.1">
    <property type="protein sequence ID" value="TraesCS6A03G0173300.1.CDS1"/>
    <property type="gene ID" value="TraesCS6A03G0173300"/>
</dbReference>
<dbReference type="AlphaFoldDB" id="A0A3B6NLM6"/>
<dbReference type="STRING" id="4565.A0A3B6NLM6"/>
<dbReference type="Gramene" id="TraesCLE_scaffold_019175_01G000200.1">
    <property type="protein sequence ID" value="TraesCLE_scaffold_019175_01G000200.1"/>
    <property type="gene ID" value="TraesCLE_scaffold_019175_01G000200"/>
</dbReference>
<dbReference type="Gramene" id="TraesWEE_scaffold_047748_01G000200.1">
    <property type="protein sequence ID" value="TraesWEE_scaffold_047748_01G000200.1"/>
    <property type="gene ID" value="TraesWEE_scaffold_047748_01G000200"/>
</dbReference>
<evidence type="ECO:0000313" key="2">
    <source>
        <dbReference type="Proteomes" id="UP000019116"/>
    </source>
</evidence>
<dbReference type="Gramene" id="TraesSYM6A03G03199780.1">
    <property type="protein sequence ID" value="TraesSYM6A03G03199780.1.CDS1"/>
    <property type="gene ID" value="TraesSYM6A03G03199780"/>
</dbReference>
<dbReference type="Gramene" id="TraesMAC6A03G03258730.1">
    <property type="protein sequence ID" value="TraesMAC6A03G03258730.1.CDS1"/>
    <property type="gene ID" value="TraesMAC6A03G03258730"/>
</dbReference>
<name>A0A3B6NLM6_WHEAT</name>
<proteinExistence type="predicted"/>